<evidence type="ECO:0000313" key="3">
    <source>
        <dbReference type="Proteomes" id="UP001235664"/>
    </source>
</evidence>
<gene>
    <name evidence="2" type="ORF">Q9K01_09250</name>
</gene>
<sequence>MPDRQSRHPDNELIDGLTENPTPSQQSSAGGNVNRDVGKRGELNRATDPDNREPEIGSDNPAQDAKKGPKTRAAIQEARNNSSS</sequence>
<evidence type="ECO:0000256" key="1">
    <source>
        <dbReference type="SAM" id="MobiDB-lite"/>
    </source>
</evidence>
<keyword evidence="3" id="KW-1185">Reference proteome</keyword>
<reference evidence="2 3" key="1">
    <citation type="submission" date="2023-08" db="EMBL/GenBank/DDBJ databases">
        <title>genomic of DY56.</title>
        <authorList>
            <person name="Wang Y."/>
        </authorList>
    </citation>
    <scope>NUCLEOTIDE SEQUENCE [LARGE SCALE GENOMIC DNA]</scope>
    <source>
        <strain evidence="2 3">DY56-A-20</strain>
    </source>
</reference>
<dbReference type="EMBL" id="JAVAIL010000003">
    <property type="protein sequence ID" value="MDP4539808.1"/>
    <property type="molecule type" value="Genomic_DNA"/>
</dbReference>
<feature type="compositionally biased region" description="Basic and acidic residues" evidence="1">
    <location>
        <begin position="36"/>
        <end position="55"/>
    </location>
</feature>
<feature type="compositionally biased region" description="Basic and acidic residues" evidence="1">
    <location>
        <begin position="1"/>
        <end position="11"/>
    </location>
</feature>
<comment type="caution">
    <text evidence="2">The sequence shown here is derived from an EMBL/GenBank/DDBJ whole genome shotgun (WGS) entry which is preliminary data.</text>
</comment>
<protein>
    <submittedName>
        <fullName evidence="2">Uncharacterized protein</fullName>
    </submittedName>
</protein>
<dbReference type="RefSeq" id="WP_305929961.1">
    <property type="nucleotide sequence ID" value="NZ_JAVAIL010000003.1"/>
</dbReference>
<proteinExistence type="predicted"/>
<evidence type="ECO:0000313" key="2">
    <source>
        <dbReference type="EMBL" id="MDP4539808.1"/>
    </source>
</evidence>
<dbReference type="Proteomes" id="UP001235664">
    <property type="component" value="Unassembled WGS sequence"/>
</dbReference>
<accession>A0ABT9H911</accession>
<name>A0ABT9H911_9SPHN</name>
<feature type="region of interest" description="Disordered" evidence="1">
    <location>
        <begin position="1"/>
        <end position="84"/>
    </location>
</feature>
<organism evidence="2 3">
    <name type="scientific">Qipengyuania benthica</name>
    <dbReference type="NCBI Taxonomy" id="3067651"/>
    <lineage>
        <taxon>Bacteria</taxon>
        <taxon>Pseudomonadati</taxon>
        <taxon>Pseudomonadota</taxon>
        <taxon>Alphaproteobacteria</taxon>
        <taxon>Sphingomonadales</taxon>
        <taxon>Erythrobacteraceae</taxon>
        <taxon>Qipengyuania</taxon>
    </lineage>
</organism>
<feature type="compositionally biased region" description="Polar residues" evidence="1">
    <location>
        <begin position="19"/>
        <end position="31"/>
    </location>
</feature>